<dbReference type="OrthoDB" id="7734412at2759"/>
<dbReference type="GeneID" id="118513715"/>
<dbReference type="VEuPathDB" id="VectorBase:ASTEI01885"/>
<protein>
    <submittedName>
        <fullName evidence="1">Uncharacterized protein</fullName>
    </submittedName>
</protein>
<reference evidence="1" key="2">
    <citation type="submission" date="2020-05" db="UniProtKB">
        <authorList>
            <consortium name="EnsemblMetazoa"/>
        </authorList>
    </citation>
    <scope>IDENTIFICATION</scope>
    <source>
        <strain evidence="1">Indian</strain>
    </source>
</reference>
<dbReference type="OMA" id="NMNLRRY"/>
<name>A0A182Y099_ANOST</name>
<evidence type="ECO:0000313" key="2">
    <source>
        <dbReference type="Proteomes" id="UP000076408"/>
    </source>
</evidence>
<accession>A0A182Y099</accession>
<dbReference type="VEuPathDB" id="VectorBase:ASTE007269"/>
<evidence type="ECO:0000313" key="1">
    <source>
        <dbReference type="EnsemblMetazoa" id="ASTEI01885-PA"/>
    </source>
</evidence>
<dbReference type="AlphaFoldDB" id="A0A182Y099"/>
<proteinExistence type="predicted"/>
<sequence length="513" mass="55449">MLLNSALPATLLLLLLGVLLQRTEADPSPDFGIRATISATSNVVRQSSKVGTAFDYIDDMNLALTGGYQLLENMKEAILFVGSKVATAGVAFSTALNTLATDRSNDVNGAFAPVYNAIAALRTLLQSGFAAQFTTLQKQGTFITNQLTDSFKSILARLTLFKDALDRLKAGVTAARDAPGNPPNGISSENLNRFVTTKMMFDLQDALSRLSADAPLVEYIVEETQRKLSVADVFVGEMRTEAEIVVGDTTNAKERFETDVGTVSTNTVALFTDRVKPVYNEQLQTIAPVQSTLEAITTFPDDLKPALDQLAEVLNEAGITLVTTTITNAFTKYDDDLDESIASATSVESFFIAETCGGLVSVIDALVANSPNSNFCFSKFSPRLFTQYALSFYIVSECYDIETERMYKLQDLLALIVGMIIYDAEDLGEAISTCALLTDGAHCVTTIGPYYEKLATAVDEKQDYIINFIQSETNYSLQRISSCVNAAKYTTVTSVAAIVSNLNTCSLNGPSTV</sequence>
<reference evidence="2" key="1">
    <citation type="journal article" date="2014" name="Genome Biol.">
        <title>Genome analysis of a major urban malaria vector mosquito, Anopheles stephensi.</title>
        <authorList>
            <person name="Jiang X."/>
            <person name="Peery A."/>
            <person name="Hall A.B."/>
            <person name="Sharma A."/>
            <person name="Chen X.G."/>
            <person name="Waterhouse R.M."/>
            <person name="Komissarov A."/>
            <person name="Riehle M.M."/>
            <person name="Shouche Y."/>
            <person name="Sharakhova M.V."/>
            <person name="Lawson D."/>
            <person name="Pakpour N."/>
            <person name="Arensburger P."/>
            <person name="Davidson V.L."/>
            <person name="Eiglmeier K."/>
            <person name="Emrich S."/>
            <person name="George P."/>
            <person name="Kennedy R.C."/>
            <person name="Mane S.P."/>
            <person name="Maslen G."/>
            <person name="Oringanje C."/>
            <person name="Qi Y."/>
            <person name="Settlage R."/>
            <person name="Tojo M."/>
            <person name="Tubio J.M."/>
            <person name="Unger M.F."/>
            <person name="Wang B."/>
            <person name="Vernick K.D."/>
            <person name="Ribeiro J.M."/>
            <person name="James A.A."/>
            <person name="Michel K."/>
            <person name="Riehle M.A."/>
            <person name="Luckhart S."/>
            <person name="Sharakhov I.V."/>
            <person name="Tu Z."/>
        </authorList>
    </citation>
    <scope>NUCLEOTIDE SEQUENCE [LARGE SCALE GENOMIC DNA]</scope>
    <source>
        <strain evidence="2">Indian</strain>
    </source>
</reference>
<keyword evidence="2" id="KW-1185">Reference proteome</keyword>
<dbReference type="KEGG" id="aste:118513715"/>
<dbReference type="RefSeq" id="XP_035915742.1">
    <property type="nucleotide sequence ID" value="XM_036059849.1"/>
</dbReference>
<dbReference type="Proteomes" id="UP000076408">
    <property type="component" value="Unassembled WGS sequence"/>
</dbReference>
<dbReference type="VEuPathDB" id="VectorBase:ASTEI20_031768"/>
<dbReference type="EnsemblMetazoa" id="ASTEI01885-RA">
    <property type="protein sequence ID" value="ASTEI01885-PA"/>
    <property type="gene ID" value="ASTEI01885"/>
</dbReference>
<organism evidence="1 2">
    <name type="scientific">Anopheles stephensi</name>
    <name type="common">Indo-Pakistan malaria mosquito</name>
    <dbReference type="NCBI Taxonomy" id="30069"/>
    <lineage>
        <taxon>Eukaryota</taxon>
        <taxon>Metazoa</taxon>
        <taxon>Ecdysozoa</taxon>
        <taxon>Arthropoda</taxon>
        <taxon>Hexapoda</taxon>
        <taxon>Insecta</taxon>
        <taxon>Pterygota</taxon>
        <taxon>Neoptera</taxon>
        <taxon>Endopterygota</taxon>
        <taxon>Diptera</taxon>
        <taxon>Nematocera</taxon>
        <taxon>Culicoidea</taxon>
        <taxon>Culicidae</taxon>
        <taxon>Anophelinae</taxon>
        <taxon>Anopheles</taxon>
    </lineage>
</organism>